<feature type="domain" description="Aldehyde dehydrogenase" evidence="2">
    <location>
        <begin position="16"/>
        <end position="273"/>
    </location>
</feature>
<evidence type="ECO:0000313" key="4">
    <source>
        <dbReference type="Proteomes" id="UP000698963"/>
    </source>
</evidence>
<keyword evidence="1" id="KW-0560">Oxidoreductase</keyword>
<dbReference type="InterPro" id="IPR016162">
    <property type="entry name" value="Ald_DH_N"/>
</dbReference>
<dbReference type="Pfam" id="PF00171">
    <property type="entry name" value="Aldedh"/>
    <property type="match status" value="1"/>
</dbReference>
<protein>
    <submittedName>
        <fullName evidence="3">Aldehyde dehydrogenase family protein</fullName>
    </submittedName>
</protein>
<comment type="caution">
    <text evidence="3">The sequence shown here is derived from an EMBL/GenBank/DDBJ whole genome shotgun (WGS) entry which is preliminary data.</text>
</comment>
<evidence type="ECO:0000313" key="3">
    <source>
        <dbReference type="EMBL" id="HJD96445.1"/>
    </source>
</evidence>
<dbReference type="PANTHER" id="PTHR11699">
    <property type="entry name" value="ALDEHYDE DEHYDROGENASE-RELATED"/>
    <property type="match status" value="1"/>
</dbReference>
<reference evidence="3" key="2">
    <citation type="submission" date="2021-09" db="EMBL/GenBank/DDBJ databases">
        <authorList>
            <person name="Gilroy R."/>
        </authorList>
    </citation>
    <scope>NUCLEOTIDE SEQUENCE</scope>
    <source>
        <strain evidence="3">ChiGjej2B2-19336</strain>
    </source>
</reference>
<dbReference type="AlphaFoldDB" id="A0A921AV35"/>
<dbReference type="CDD" id="cd07122">
    <property type="entry name" value="ALDH_F20_ACDH"/>
    <property type="match status" value="1"/>
</dbReference>
<dbReference type="RefSeq" id="WP_304120765.1">
    <property type="nucleotide sequence ID" value="NZ_DYZA01000039.1"/>
</dbReference>
<accession>A0A921AV35</accession>
<reference evidence="3" key="1">
    <citation type="journal article" date="2021" name="PeerJ">
        <title>Extensive microbial diversity within the chicken gut microbiome revealed by metagenomics and culture.</title>
        <authorList>
            <person name="Gilroy R."/>
            <person name="Ravi A."/>
            <person name="Getino M."/>
            <person name="Pursley I."/>
            <person name="Horton D.L."/>
            <person name="Alikhan N.F."/>
            <person name="Baker D."/>
            <person name="Gharbi K."/>
            <person name="Hall N."/>
            <person name="Watson M."/>
            <person name="Adriaenssens E.M."/>
            <person name="Foster-Nyarko E."/>
            <person name="Jarju S."/>
            <person name="Secka A."/>
            <person name="Antonio M."/>
            <person name="Oren A."/>
            <person name="Chaudhuri R.R."/>
            <person name="La Ragione R."/>
            <person name="Hildebrand F."/>
            <person name="Pallen M.J."/>
        </authorList>
    </citation>
    <scope>NUCLEOTIDE SEQUENCE</scope>
    <source>
        <strain evidence="3">ChiGjej2B2-19336</strain>
    </source>
</reference>
<proteinExistence type="predicted"/>
<dbReference type="InterPro" id="IPR016161">
    <property type="entry name" value="Ald_DH/histidinol_DH"/>
</dbReference>
<dbReference type="Proteomes" id="UP000698963">
    <property type="component" value="Unassembled WGS sequence"/>
</dbReference>
<dbReference type="InterPro" id="IPR016163">
    <property type="entry name" value="Ald_DH_C"/>
</dbReference>
<evidence type="ECO:0000256" key="1">
    <source>
        <dbReference type="ARBA" id="ARBA00023002"/>
    </source>
</evidence>
<dbReference type="Gene3D" id="3.40.309.10">
    <property type="entry name" value="Aldehyde Dehydrogenase, Chain A, domain 2"/>
    <property type="match status" value="1"/>
</dbReference>
<dbReference type="EMBL" id="DYZA01000039">
    <property type="protein sequence ID" value="HJD96445.1"/>
    <property type="molecule type" value="Genomic_DNA"/>
</dbReference>
<organism evidence="3 4">
    <name type="scientific">Mailhella massiliensis</name>
    <dbReference type="NCBI Taxonomy" id="1903261"/>
    <lineage>
        <taxon>Bacteria</taxon>
        <taxon>Pseudomonadati</taxon>
        <taxon>Thermodesulfobacteriota</taxon>
        <taxon>Desulfovibrionia</taxon>
        <taxon>Desulfovibrionales</taxon>
        <taxon>Desulfovibrionaceae</taxon>
        <taxon>Mailhella</taxon>
    </lineage>
</organism>
<sequence>MIADKDLLSMQYARILAENAREAQRKLAAFSQERLDEIVEHVAGEMEEHARALAVMSFEETDYGRREDKLAEILFVCRRVREALRGMRCVGPLKYDASGNILEVGVPRGVIAALCPSTSPVSTTIYKALLAIKSGNAIIFTLHPRAERCMARAIDLIISAATACGLPEGCISYLATTTKSGTVELMRHPAVSLVLITGVAGMLDAAEASGKPLICGGTGNGPAFIERSADVRSAVRDIVFSKTFDCGIAPSAEQCVVVDSRIAEETRRAFEEEGAWFMGEQETRALAGVLFHHDGRRRRDMLGIDAPTLARRAGFEAPAGTKLLIAERKYVSDTDVYNRELLAPVLPWYVEDDWMHACEKCIELLLFDRAGHTLVIHSRDAEVIRQFALKKPVARLLVNTPAALGGMGMTTELFPALTLGSGLAGHGMTSDNVSPMNLVYIRRVGYGVRGAEEALHAIDAPAGRNDSLDAPAGPEDRLETLRRLLREAVRALSDAEQK</sequence>
<dbReference type="GO" id="GO:0016620">
    <property type="term" value="F:oxidoreductase activity, acting on the aldehyde or oxo group of donors, NAD or NADP as acceptor"/>
    <property type="evidence" value="ECO:0007669"/>
    <property type="project" value="InterPro"/>
</dbReference>
<gene>
    <name evidence="3" type="ORF">K8W16_02205</name>
</gene>
<dbReference type="Gene3D" id="3.40.605.10">
    <property type="entry name" value="Aldehyde Dehydrogenase, Chain A, domain 1"/>
    <property type="match status" value="1"/>
</dbReference>
<name>A0A921AV35_9BACT</name>
<dbReference type="SUPFAM" id="SSF53720">
    <property type="entry name" value="ALDH-like"/>
    <property type="match status" value="1"/>
</dbReference>
<evidence type="ECO:0000259" key="2">
    <source>
        <dbReference type="Pfam" id="PF00171"/>
    </source>
</evidence>
<dbReference type="InterPro" id="IPR015590">
    <property type="entry name" value="Aldehyde_DH_dom"/>
</dbReference>